<keyword evidence="10" id="KW-1185">Reference proteome</keyword>
<feature type="domain" description="Malectin" evidence="7">
    <location>
        <begin position="708"/>
        <end position="872"/>
    </location>
</feature>
<reference evidence="9 10" key="1">
    <citation type="journal article" date="2013" name="Int. J. Syst. Evol. Microbiol.">
        <title>Aquimarina gracilis sp. nov., isolated from the gut microflora of a mussel, Mytilus coruscus, and emended description of Aquimarina spongiae.</title>
        <authorList>
            <person name="Park S.C."/>
            <person name="Choe H.N."/>
            <person name="Baik K.S."/>
            <person name="Seong C.N."/>
        </authorList>
    </citation>
    <scope>NUCLEOTIDE SEQUENCE [LARGE SCALE GENOMIC DNA]</scope>
    <source>
        <strain evidence="9 10">PSC32</strain>
    </source>
</reference>
<dbReference type="InterPro" id="IPR006103">
    <property type="entry name" value="Glyco_hydro_2_cat"/>
</dbReference>
<dbReference type="Gene3D" id="2.60.120.430">
    <property type="entry name" value="Galactose-binding lectin"/>
    <property type="match status" value="1"/>
</dbReference>
<dbReference type="InterPro" id="IPR006102">
    <property type="entry name" value="Ig-like_GH2"/>
</dbReference>
<dbReference type="InterPro" id="IPR032311">
    <property type="entry name" value="DUF4982"/>
</dbReference>
<dbReference type="Gene3D" id="2.60.120.260">
    <property type="entry name" value="Galactose-binding domain-like"/>
    <property type="match status" value="1"/>
</dbReference>
<feature type="domain" description="DUF4982" evidence="8">
    <location>
        <begin position="630"/>
        <end position="669"/>
    </location>
</feature>
<accession>A0ABU5ZQM1</accession>
<dbReference type="EMBL" id="JAYKLX010000001">
    <property type="protein sequence ID" value="MEB3343877.1"/>
    <property type="molecule type" value="Genomic_DNA"/>
</dbReference>
<dbReference type="Proteomes" id="UP001327027">
    <property type="component" value="Unassembled WGS sequence"/>
</dbReference>
<gene>
    <name evidence="9" type="ORF">U6A24_00310</name>
</gene>
<dbReference type="InterPro" id="IPR008979">
    <property type="entry name" value="Galactose-bd-like_sf"/>
</dbReference>
<dbReference type="Pfam" id="PF11721">
    <property type="entry name" value="Malectin"/>
    <property type="match status" value="1"/>
</dbReference>
<keyword evidence="2 9" id="KW-0378">Hydrolase</keyword>
<dbReference type="SUPFAM" id="SSF49785">
    <property type="entry name" value="Galactose-binding domain-like"/>
    <property type="match status" value="1"/>
</dbReference>
<dbReference type="Pfam" id="PF16355">
    <property type="entry name" value="DUF4982"/>
    <property type="match status" value="1"/>
</dbReference>
<evidence type="ECO:0000256" key="3">
    <source>
        <dbReference type="ARBA" id="ARBA00023295"/>
    </source>
</evidence>
<dbReference type="InterPro" id="IPR006104">
    <property type="entry name" value="Glyco_hydro_2_N"/>
</dbReference>
<dbReference type="Gene3D" id="2.60.40.10">
    <property type="entry name" value="Immunoglobulins"/>
    <property type="match status" value="2"/>
</dbReference>
<dbReference type="GO" id="GO:0016787">
    <property type="term" value="F:hydrolase activity"/>
    <property type="evidence" value="ECO:0007669"/>
    <property type="project" value="UniProtKB-KW"/>
</dbReference>
<evidence type="ECO:0000256" key="1">
    <source>
        <dbReference type="ARBA" id="ARBA00007401"/>
    </source>
</evidence>
<evidence type="ECO:0000259" key="5">
    <source>
        <dbReference type="Pfam" id="PF02836"/>
    </source>
</evidence>
<name>A0ABU5ZQM1_9FLAO</name>
<dbReference type="Pfam" id="PF00703">
    <property type="entry name" value="Glyco_hydro_2"/>
    <property type="match status" value="1"/>
</dbReference>
<dbReference type="InterPro" id="IPR036156">
    <property type="entry name" value="Beta-gal/glucu_dom_sf"/>
</dbReference>
<evidence type="ECO:0000259" key="6">
    <source>
        <dbReference type="Pfam" id="PF02837"/>
    </source>
</evidence>
<dbReference type="PANTHER" id="PTHR42732:SF1">
    <property type="entry name" value="BETA-MANNOSIDASE"/>
    <property type="match status" value="1"/>
</dbReference>
<protein>
    <submittedName>
        <fullName evidence="9">Glycoside hydrolase family 2 TIM barrel-domain containing protein</fullName>
    </submittedName>
</protein>
<organism evidence="9 10">
    <name type="scientific">Aquimarina gracilis</name>
    <dbReference type="NCBI Taxonomy" id="874422"/>
    <lineage>
        <taxon>Bacteria</taxon>
        <taxon>Pseudomonadati</taxon>
        <taxon>Bacteroidota</taxon>
        <taxon>Flavobacteriia</taxon>
        <taxon>Flavobacteriales</taxon>
        <taxon>Flavobacteriaceae</taxon>
        <taxon>Aquimarina</taxon>
    </lineage>
</organism>
<dbReference type="InterPro" id="IPR021720">
    <property type="entry name" value="Malectin_dom"/>
</dbReference>
<evidence type="ECO:0000259" key="8">
    <source>
        <dbReference type="Pfam" id="PF16355"/>
    </source>
</evidence>
<sequence length="879" mass="101378">MNTISLKQIFLLVILVCIYHPAISQIRSKTSINSLWRFQKQQAIPSISNPNTSDWEIVNLPHTWNDKDVLDDGNRGYYRGKGFYFKKLHKSFTPQIKNYFLHFEGANQYAEVYVNGQKAGEHIGGYSAFTIDITSYLNKGKQNELLVMVDNTHNVNIPPLSADFTFFGGIYRDLFLIETSKIHFNILDHGSKGIFVDTPLVNSQKASVAIKGSIRNTLKKQGEYTIQCKIYSPDGILVTKNISTLECKGGDTITPFRISDINITNPLLWSPDSPHLYKLEISISNKENIVDDEYIKFGIRTFSFDADSGFFLNGKPLKLMGANRHQDYPSMGNALSDDQHRSDLKLLKDMGGNFIRLAHYPQDPAILEEADRIGLLVWEETPLVNEVSLSKDHNKNSEVMLKEMIRQHYNHPSIIIWGYMNEIYWAHRFIDEKIVDRHTEATLGLARRLENIARTEDPKRYTGMALHRYPLYEESGIDKIPQIVGWNLYHGWYYDTYGDFGKYLDQQHEKYPGRIHMVSEFGAGSDPRFHSIKPERFDFTIEGHKRMMESYLKQILERPYIAGASVWNLIDFSSERRIDPNPHMNNKGLMSADRTPKDVLFLFQAALSKTPYLKIAETNWTNRAGLKSNKLPVQVYSNLDEIELFQDGISLGRKKINNHSAIWEINFKDEQNQFKAEGYSEEKIFSDLLNINYKGVPKIFNNENHIDISINAGSNHSFYDDKGKNTWLADKKYEKGGWGYLDGEPLYVSNKIGTKEDILTINGFIGLYQTMRKNTSGYRFDVKDGWYEVELLFVEHYPKSRRFVDGVESPKHNGQERIFDVNINKKSIFKNWDILKDYGYNYPIKKKVQVKATNNSGVYVQLKAIKGETRISGIRIRSL</sequence>
<dbReference type="InterPro" id="IPR017853">
    <property type="entry name" value="GH"/>
</dbReference>
<dbReference type="SUPFAM" id="SSF49303">
    <property type="entry name" value="beta-Galactosidase/glucuronidase domain"/>
    <property type="match status" value="1"/>
</dbReference>
<evidence type="ECO:0000259" key="4">
    <source>
        <dbReference type="Pfam" id="PF00703"/>
    </source>
</evidence>
<dbReference type="SUPFAM" id="SSF51445">
    <property type="entry name" value="(Trans)glycosidases"/>
    <property type="match status" value="1"/>
</dbReference>
<comment type="similarity">
    <text evidence="1">Belongs to the glycosyl hydrolase 2 family.</text>
</comment>
<dbReference type="PRINTS" id="PR00132">
    <property type="entry name" value="GLHYDRLASE2"/>
</dbReference>
<dbReference type="InterPro" id="IPR013783">
    <property type="entry name" value="Ig-like_fold"/>
</dbReference>
<evidence type="ECO:0000259" key="7">
    <source>
        <dbReference type="Pfam" id="PF11721"/>
    </source>
</evidence>
<dbReference type="Pfam" id="PF02836">
    <property type="entry name" value="Glyco_hydro_2_C"/>
    <property type="match status" value="1"/>
</dbReference>
<evidence type="ECO:0000313" key="9">
    <source>
        <dbReference type="EMBL" id="MEB3343877.1"/>
    </source>
</evidence>
<feature type="domain" description="Glycosyl hydrolases family 2 sugar binding" evidence="6">
    <location>
        <begin position="58"/>
        <end position="178"/>
    </location>
</feature>
<comment type="caution">
    <text evidence="9">The sequence shown here is derived from an EMBL/GenBank/DDBJ whole genome shotgun (WGS) entry which is preliminary data.</text>
</comment>
<dbReference type="RefSeq" id="WP_324177931.1">
    <property type="nucleotide sequence ID" value="NZ_BAABAW010000001.1"/>
</dbReference>
<dbReference type="PANTHER" id="PTHR42732">
    <property type="entry name" value="BETA-GALACTOSIDASE"/>
    <property type="match status" value="1"/>
</dbReference>
<dbReference type="InterPro" id="IPR051913">
    <property type="entry name" value="GH2_Domain-Containing"/>
</dbReference>
<keyword evidence="3" id="KW-0326">Glycosidase</keyword>
<proteinExistence type="inferred from homology"/>
<dbReference type="Pfam" id="PF02837">
    <property type="entry name" value="Glyco_hydro_2_N"/>
    <property type="match status" value="1"/>
</dbReference>
<feature type="domain" description="Glycoside hydrolase family 2 catalytic" evidence="5">
    <location>
        <begin position="307"/>
        <end position="606"/>
    </location>
</feature>
<evidence type="ECO:0000256" key="2">
    <source>
        <dbReference type="ARBA" id="ARBA00022801"/>
    </source>
</evidence>
<evidence type="ECO:0000313" key="10">
    <source>
        <dbReference type="Proteomes" id="UP001327027"/>
    </source>
</evidence>
<dbReference type="InterPro" id="IPR006101">
    <property type="entry name" value="Glyco_hydro_2"/>
</dbReference>
<dbReference type="Gene3D" id="3.20.20.80">
    <property type="entry name" value="Glycosidases"/>
    <property type="match status" value="1"/>
</dbReference>
<feature type="domain" description="Glycoside hydrolase family 2 immunoglobulin-like beta-sandwich" evidence="4">
    <location>
        <begin position="194"/>
        <end position="300"/>
    </location>
</feature>